<dbReference type="PANTHER" id="PTHR38813">
    <property type="match status" value="1"/>
</dbReference>
<dbReference type="Proteomes" id="UP000239936">
    <property type="component" value="Unassembled WGS sequence"/>
</dbReference>
<proteinExistence type="predicted"/>
<dbReference type="Pfam" id="PF05016">
    <property type="entry name" value="ParE_toxin"/>
    <property type="match status" value="1"/>
</dbReference>
<evidence type="ECO:0000313" key="3">
    <source>
        <dbReference type="Proteomes" id="UP000239936"/>
    </source>
</evidence>
<dbReference type="InterPro" id="IPR052747">
    <property type="entry name" value="TA_system_RelE_toxin"/>
</dbReference>
<dbReference type="Gene3D" id="3.30.2310.20">
    <property type="entry name" value="RelE-like"/>
    <property type="match status" value="1"/>
</dbReference>
<dbReference type="SUPFAM" id="SSF143011">
    <property type="entry name" value="RelE-like"/>
    <property type="match status" value="1"/>
</dbReference>
<dbReference type="NCBIfam" id="TIGR02385">
    <property type="entry name" value="RelE_StbE"/>
    <property type="match status" value="1"/>
</dbReference>
<dbReference type="EMBL" id="PPGH01000037">
    <property type="protein sequence ID" value="PQJ95639.1"/>
    <property type="molecule type" value="Genomic_DNA"/>
</dbReference>
<evidence type="ECO:0000256" key="1">
    <source>
        <dbReference type="ARBA" id="ARBA00022649"/>
    </source>
</evidence>
<keyword evidence="3" id="KW-1185">Reference proteome</keyword>
<sequence>MIYSIQIKKSAQKSLAKISCLDQEKIIIAIHDLGNDPRPLGCKKLSGRDAWRIRVGDYRVIYEIKNSELFIVVILVGHHSDIYKKH</sequence>
<protein>
    <submittedName>
        <fullName evidence="2">Type II toxin-antitoxin system mRNA interferase toxin, RelE/StbE family</fullName>
    </submittedName>
</protein>
<accession>A0A2S7XPI3</accession>
<organism evidence="2 3">
    <name type="scientific">Chromatium okenii</name>
    <dbReference type="NCBI Taxonomy" id="61644"/>
    <lineage>
        <taxon>Bacteria</taxon>
        <taxon>Pseudomonadati</taxon>
        <taxon>Pseudomonadota</taxon>
        <taxon>Gammaproteobacteria</taxon>
        <taxon>Chromatiales</taxon>
        <taxon>Chromatiaceae</taxon>
        <taxon>Chromatium</taxon>
    </lineage>
</organism>
<dbReference type="InterPro" id="IPR035093">
    <property type="entry name" value="RelE/ParE_toxin_dom_sf"/>
</dbReference>
<name>A0A2S7XPI3_9GAMM</name>
<dbReference type="AlphaFoldDB" id="A0A2S7XPI3"/>
<dbReference type="RefSeq" id="WP_105074652.1">
    <property type="nucleotide sequence ID" value="NZ_JAFLKP010000065.1"/>
</dbReference>
<evidence type="ECO:0000313" key="2">
    <source>
        <dbReference type="EMBL" id="PQJ95639.1"/>
    </source>
</evidence>
<dbReference type="OrthoDB" id="5570653at2"/>
<comment type="caution">
    <text evidence="2">The sequence shown here is derived from an EMBL/GenBank/DDBJ whole genome shotgun (WGS) entry which is preliminary data.</text>
</comment>
<dbReference type="PANTHER" id="PTHR38813:SF1">
    <property type="entry name" value="TOXIN RELE1-RELATED"/>
    <property type="match status" value="1"/>
</dbReference>
<gene>
    <name evidence="2" type="ORF">CXB77_16275</name>
</gene>
<keyword evidence="1" id="KW-1277">Toxin-antitoxin system</keyword>
<dbReference type="InterPro" id="IPR007712">
    <property type="entry name" value="RelE/ParE_toxin"/>
</dbReference>
<reference evidence="2 3" key="1">
    <citation type="submission" date="2018-01" db="EMBL/GenBank/DDBJ databases">
        <title>The complete genome sequence of Chromatium okenii LaCa, a purple sulfur bacterium with a turbulent life.</title>
        <authorList>
            <person name="Luedin S.M."/>
            <person name="Liechti N."/>
            <person name="Storelli N."/>
            <person name="Danza F."/>
            <person name="Wittwer M."/>
            <person name="Pothier J.F."/>
            <person name="Tonolla M.A."/>
        </authorList>
    </citation>
    <scope>NUCLEOTIDE SEQUENCE [LARGE SCALE GENOMIC DNA]</scope>
    <source>
        <strain evidence="2 3">LaCa</strain>
    </source>
</reference>